<dbReference type="PROSITE" id="PS50977">
    <property type="entry name" value="HTH_TETR_2"/>
    <property type="match status" value="1"/>
</dbReference>
<proteinExistence type="predicted"/>
<feature type="DNA-binding region" description="H-T-H motif" evidence="2">
    <location>
        <begin position="35"/>
        <end position="54"/>
    </location>
</feature>
<sequence>MNRYSLRDLKKAATAHALANAAFELALERGLDGFVVDDVAQRAGYSRRTFANHYSCKEEAVVMGAVTSNGNNDAEHVLEELPEGSAPMDALRLLISTQFTIELLRKLREVQVLAKQHSTLEPYLLNVFRSLQTAALETLNDLYKDRYPEEYKHLLVGAVYGAILPVIDGSINVLLPGQSAGDTPGAAAFEQYLSTVFGYLRSGL</sequence>
<evidence type="ECO:0000256" key="2">
    <source>
        <dbReference type="PROSITE-ProRule" id="PRU00335"/>
    </source>
</evidence>
<dbReference type="AlphaFoldDB" id="A0A841TH77"/>
<dbReference type="EMBL" id="JACJVN010000106">
    <property type="protein sequence ID" value="MBB6679756.1"/>
    <property type="molecule type" value="Genomic_DNA"/>
</dbReference>
<evidence type="ECO:0000259" key="3">
    <source>
        <dbReference type="PROSITE" id="PS50977"/>
    </source>
</evidence>
<feature type="domain" description="HTH tetR-type" evidence="3">
    <location>
        <begin position="12"/>
        <end position="72"/>
    </location>
</feature>
<dbReference type="Proteomes" id="UP000574133">
    <property type="component" value="Unassembled WGS sequence"/>
</dbReference>
<evidence type="ECO:0000313" key="4">
    <source>
        <dbReference type="EMBL" id="MBB6679756.1"/>
    </source>
</evidence>
<dbReference type="SUPFAM" id="SSF46689">
    <property type="entry name" value="Homeodomain-like"/>
    <property type="match status" value="1"/>
</dbReference>
<gene>
    <name evidence="4" type="ORF">H4Q31_20955</name>
</gene>
<dbReference type="InterPro" id="IPR001647">
    <property type="entry name" value="HTH_TetR"/>
</dbReference>
<organism evidence="4 5">
    <name type="scientific">Cohnella lubricantis</name>
    <dbReference type="NCBI Taxonomy" id="2163172"/>
    <lineage>
        <taxon>Bacteria</taxon>
        <taxon>Bacillati</taxon>
        <taxon>Bacillota</taxon>
        <taxon>Bacilli</taxon>
        <taxon>Bacillales</taxon>
        <taxon>Paenibacillaceae</taxon>
        <taxon>Cohnella</taxon>
    </lineage>
</organism>
<evidence type="ECO:0000256" key="1">
    <source>
        <dbReference type="ARBA" id="ARBA00023125"/>
    </source>
</evidence>
<dbReference type="GO" id="GO:0003677">
    <property type="term" value="F:DNA binding"/>
    <property type="evidence" value="ECO:0007669"/>
    <property type="project" value="UniProtKB-UniRule"/>
</dbReference>
<protein>
    <submittedName>
        <fullName evidence="4">TetR family transcriptional regulator</fullName>
    </submittedName>
</protein>
<keyword evidence="5" id="KW-1185">Reference proteome</keyword>
<reference evidence="4 5" key="1">
    <citation type="submission" date="2020-08" db="EMBL/GenBank/DDBJ databases">
        <title>Cohnella phylogeny.</title>
        <authorList>
            <person name="Dunlap C."/>
        </authorList>
    </citation>
    <scope>NUCLEOTIDE SEQUENCE [LARGE SCALE GENOMIC DNA]</scope>
    <source>
        <strain evidence="4 5">DSM 103658</strain>
    </source>
</reference>
<evidence type="ECO:0000313" key="5">
    <source>
        <dbReference type="Proteomes" id="UP000574133"/>
    </source>
</evidence>
<name>A0A841TH77_9BACL</name>
<accession>A0A841TH77</accession>
<dbReference type="Pfam" id="PF00440">
    <property type="entry name" value="TetR_N"/>
    <property type="match status" value="1"/>
</dbReference>
<dbReference type="RefSeq" id="WP_185181011.1">
    <property type="nucleotide sequence ID" value="NZ_CBCSEP010000001.1"/>
</dbReference>
<keyword evidence="1 2" id="KW-0238">DNA-binding</keyword>
<dbReference type="Gene3D" id="1.10.357.10">
    <property type="entry name" value="Tetracycline Repressor, domain 2"/>
    <property type="match status" value="1"/>
</dbReference>
<comment type="caution">
    <text evidence="4">The sequence shown here is derived from an EMBL/GenBank/DDBJ whole genome shotgun (WGS) entry which is preliminary data.</text>
</comment>
<dbReference type="InterPro" id="IPR009057">
    <property type="entry name" value="Homeodomain-like_sf"/>
</dbReference>